<organism evidence="1 2">
    <name type="scientific">Batillaria attramentaria</name>
    <dbReference type="NCBI Taxonomy" id="370345"/>
    <lineage>
        <taxon>Eukaryota</taxon>
        <taxon>Metazoa</taxon>
        <taxon>Spiralia</taxon>
        <taxon>Lophotrochozoa</taxon>
        <taxon>Mollusca</taxon>
        <taxon>Gastropoda</taxon>
        <taxon>Caenogastropoda</taxon>
        <taxon>Sorbeoconcha</taxon>
        <taxon>Cerithioidea</taxon>
        <taxon>Batillariidae</taxon>
        <taxon>Batillaria</taxon>
    </lineage>
</organism>
<sequence length="114" mass="12326">MDNPHRAKRSQEVLHVCLTPKRIYLHPGTSAYYICSVWRGRSPEVLVRCSQVAVPGARCVAEARVSGHARFVLFVTPPITDASVPPTLPDSSTNASYGVDAFGAWSRSVFAAGV</sequence>
<protein>
    <submittedName>
        <fullName evidence="1">Uncharacterized protein</fullName>
    </submittedName>
</protein>
<accession>A0ABD0L6H9</accession>
<proteinExistence type="predicted"/>
<gene>
    <name evidence="1" type="ORF">BaRGS_00014047</name>
</gene>
<dbReference type="Proteomes" id="UP001519460">
    <property type="component" value="Unassembled WGS sequence"/>
</dbReference>
<keyword evidence="2" id="KW-1185">Reference proteome</keyword>
<reference evidence="1 2" key="1">
    <citation type="journal article" date="2023" name="Sci. Data">
        <title>Genome assembly of the Korean intertidal mud-creeper Batillaria attramentaria.</title>
        <authorList>
            <person name="Patra A.K."/>
            <person name="Ho P.T."/>
            <person name="Jun S."/>
            <person name="Lee S.J."/>
            <person name="Kim Y."/>
            <person name="Won Y.J."/>
        </authorList>
    </citation>
    <scope>NUCLEOTIDE SEQUENCE [LARGE SCALE GENOMIC DNA]</scope>
    <source>
        <strain evidence="1">Wonlab-2016</strain>
    </source>
</reference>
<evidence type="ECO:0000313" key="1">
    <source>
        <dbReference type="EMBL" id="KAK7494649.1"/>
    </source>
</evidence>
<dbReference type="AlphaFoldDB" id="A0ABD0L6H9"/>
<name>A0ABD0L6H9_9CAEN</name>
<evidence type="ECO:0000313" key="2">
    <source>
        <dbReference type="Proteomes" id="UP001519460"/>
    </source>
</evidence>
<dbReference type="EMBL" id="JACVVK020000081">
    <property type="protein sequence ID" value="KAK7494649.1"/>
    <property type="molecule type" value="Genomic_DNA"/>
</dbReference>
<comment type="caution">
    <text evidence="1">The sequence shown here is derived from an EMBL/GenBank/DDBJ whole genome shotgun (WGS) entry which is preliminary data.</text>
</comment>